<comment type="similarity">
    <text evidence="7">Belongs to the flavoredoxin family.</text>
</comment>
<dbReference type="Gene3D" id="2.20.28.10">
    <property type="match status" value="1"/>
</dbReference>
<evidence type="ECO:0000259" key="8">
    <source>
        <dbReference type="PROSITE" id="PS50903"/>
    </source>
</evidence>
<protein>
    <submittedName>
        <fullName evidence="9">Flavin reductase</fullName>
    </submittedName>
</protein>
<dbReference type="SUPFAM" id="SSF57802">
    <property type="entry name" value="Rubredoxin-like"/>
    <property type="match status" value="1"/>
</dbReference>
<dbReference type="Gene3D" id="2.30.110.10">
    <property type="entry name" value="Electron Transport, Fmn-binding Protein, Chain A"/>
    <property type="match status" value="1"/>
</dbReference>
<dbReference type="GO" id="GO:0005506">
    <property type="term" value="F:iron ion binding"/>
    <property type="evidence" value="ECO:0007669"/>
    <property type="project" value="InterPro"/>
</dbReference>
<dbReference type="EMBL" id="JAQIFT010000016">
    <property type="protein sequence ID" value="MDA3730817.1"/>
    <property type="molecule type" value="Genomic_DNA"/>
</dbReference>
<evidence type="ECO:0000256" key="7">
    <source>
        <dbReference type="ARBA" id="ARBA00038054"/>
    </source>
</evidence>
<keyword evidence="3" id="KW-0285">Flavoprotein</keyword>
<evidence type="ECO:0000256" key="4">
    <source>
        <dbReference type="ARBA" id="ARBA00022723"/>
    </source>
</evidence>
<evidence type="ECO:0000256" key="6">
    <source>
        <dbReference type="ARBA" id="ARBA00023004"/>
    </source>
</evidence>
<dbReference type="SUPFAM" id="SSF50475">
    <property type="entry name" value="FMN-binding split barrel"/>
    <property type="match status" value="1"/>
</dbReference>
<keyword evidence="4" id="KW-0479">Metal-binding</keyword>
<dbReference type="InterPro" id="IPR052174">
    <property type="entry name" value="Flavoredoxin"/>
</dbReference>
<reference evidence="9" key="1">
    <citation type="journal article" date="2023" name="Int. J. Syst. Evol. Microbiol.">
        <title>&lt;i&gt;Holtiella tumoricola&lt;/i&gt; gen. nov. sp. nov., isolated from a human clinical sample.</title>
        <authorList>
            <person name="Allen-Vercoe E."/>
            <person name="Daigneault M.C."/>
            <person name="Vancuren S.J."/>
            <person name="Cochrane K."/>
            <person name="O'Neal L.L."/>
            <person name="Sankaranarayanan K."/>
            <person name="Lawson P.A."/>
        </authorList>
    </citation>
    <scope>NUCLEOTIDE SEQUENCE</scope>
    <source>
        <strain evidence="9">CC70A</strain>
    </source>
</reference>
<evidence type="ECO:0000256" key="1">
    <source>
        <dbReference type="ARBA" id="ARBA00001917"/>
    </source>
</evidence>
<comment type="cofactor">
    <cofactor evidence="1">
        <name>FMN</name>
        <dbReference type="ChEBI" id="CHEBI:58210"/>
    </cofactor>
</comment>
<keyword evidence="5" id="KW-0249">Electron transport</keyword>
<dbReference type="PANTHER" id="PTHR43567">
    <property type="entry name" value="FLAVOREDOXIN-RELATED-RELATED"/>
    <property type="match status" value="1"/>
</dbReference>
<evidence type="ECO:0000256" key="2">
    <source>
        <dbReference type="ARBA" id="ARBA00022448"/>
    </source>
</evidence>
<accession>A0AA42IZU3</accession>
<evidence type="ECO:0000256" key="3">
    <source>
        <dbReference type="ARBA" id="ARBA00022630"/>
    </source>
</evidence>
<evidence type="ECO:0000313" key="9">
    <source>
        <dbReference type="EMBL" id="MDA3730817.1"/>
    </source>
</evidence>
<comment type="caution">
    <text evidence="9">The sequence shown here is derived from an EMBL/GenBank/DDBJ whole genome shotgun (WGS) entry which is preliminary data.</text>
</comment>
<dbReference type="RefSeq" id="WP_053984363.1">
    <property type="nucleotide sequence ID" value="NZ_JAQIFT010000016.1"/>
</dbReference>
<dbReference type="GO" id="GO:0016646">
    <property type="term" value="F:oxidoreductase activity, acting on the CH-NH group of donors, NAD or NADP as acceptor"/>
    <property type="evidence" value="ECO:0007669"/>
    <property type="project" value="UniProtKB-ARBA"/>
</dbReference>
<dbReference type="AlphaFoldDB" id="A0AA42IZU3"/>
<keyword evidence="6" id="KW-0408">Iron</keyword>
<dbReference type="InterPro" id="IPR002563">
    <property type="entry name" value="Flavin_Rdtase-like_dom"/>
</dbReference>
<gene>
    <name evidence="9" type="ORF">PBV87_04805</name>
</gene>
<name>A0AA42IZU3_9FIRM</name>
<evidence type="ECO:0000313" key="10">
    <source>
        <dbReference type="Proteomes" id="UP001169242"/>
    </source>
</evidence>
<dbReference type="PANTHER" id="PTHR43567:SF1">
    <property type="entry name" value="FLAVOREDOXIN"/>
    <property type="match status" value="1"/>
</dbReference>
<dbReference type="InterPro" id="IPR012349">
    <property type="entry name" value="Split_barrel_FMN-bd"/>
</dbReference>
<sequence>MDQTALFTLTYGVFILGAENNGAKNACIINTCTQLTAEPARVSVTVLKSNLTHYMVDASKKFTVSVLGKHASLDTIAHFGFQSGRSVDKFQDFEYKVDTLGTPVIEKDSIATFSCKVVEQIDLGSHTLFIGEVIDATKLINGEPMTYAYYRDLKAGKVQPVSLGGSVKPTKEQVQYECSVCHYIYDGEVPFEELPDTYLCPICGKPKSVFYEA</sequence>
<dbReference type="PROSITE" id="PS50903">
    <property type="entry name" value="RUBREDOXIN_LIKE"/>
    <property type="match status" value="1"/>
</dbReference>
<dbReference type="InterPro" id="IPR024934">
    <property type="entry name" value="Rubredoxin-like_dom"/>
</dbReference>
<feature type="domain" description="Rubredoxin-like" evidence="8">
    <location>
        <begin position="173"/>
        <end position="213"/>
    </location>
</feature>
<dbReference type="GO" id="GO:0010181">
    <property type="term" value="F:FMN binding"/>
    <property type="evidence" value="ECO:0007669"/>
    <property type="project" value="InterPro"/>
</dbReference>
<proteinExistence type="inferred from homology"/>
<keyword evidence="2" id="KW-0813">Transport</keyword>
<evidence type="ECO:0000256" key="5">
    <source>
        <dbReference type="ARBA" id="ARBA00022982"/>
    </source>
</evidence>
<dbReference type="Pfam" id="PF00301">
    <property type="entry name" value="Rubredoxin"/>
    <property type="match status" value="1"/>
</dbReference>
<dbReference type="InterPro" id="IPR024935">
    <property type="entry name" value="Rubredoxin_dom"/>
</dbReference>
<dbReference type="CDD" id="cd00730">
    <property type="entry name" value="rubredoxin"/>
    <property type="match status" value="1"/>
</dbReference>
<organism evidence="9 10">
    <name type="scientific">Holtiella tumoricola</name>
    <dbReference type="NCBI Taxonomy" id="3018743"/>
    <lineage>
        <taxon>Bacteria</taxon>
        <taxon>Bacillati</taxon>
        <taxon>Bacillota</taxon>
        <taxon>Clostridia</taxon>
        <taxon>Lachnospirales</taxon>
        <taxon>Cellulosilyticaceae</taxon>
        <taxon>Holtiella</taxon>
    </lineage>
</organism>
<dbReference type="Proteomes" id="UP001169242">
    <property type="component" value="Unassembled WGS sequence"/>
</dbReference>
<keyword evidence="10" id="KW-1185">Reference proteome</keyword>
<dbReference type="Pfam" id="PF01613">
    <property type="entry name" value="Flavin_Reduct"/>
    <property type="match status" value="1"/>
</dbReference>
<dbReference type="SMART" id="SM00903">
    <property type="entry name" value="Flavin_Reduct"/>
    <property type="match status" value="1"/>
</dbReference>